<evidence type="ECO:0000256" key="5">
    <source>
        <dbReference type="SAM" id="MobiDB-lite"/>
    </source>
</evidence>
<keyword evidence="8" id="KW-1185">Reference proteome</keyword>
<dbReference type="SUPFAM" id="SSF52113">
    <property type="entry name" value="BRCT domain"/>
    <property type="match status" value="1"/>
</dbReference>
<evidence type="ECO:0000256" key="1">
    <source>
        <dbReference type="ARBA" id="ARBA00022517"/>
    </source>
</evidence>
<comment type="caution">
    <text evidence="7">The sequence shown here is derived from an EMBL/GenBank/DDBJ whole genome shotgun (WGS) entry which is preliminary data.</text>
</comment>
<evidence type="ECO:0000313" key="7">
    <source>
        <dbReference type="EMBL" id="KAG5180603.1"/>
    </source>
</evidence>
<evidence type="ECO:0000256" key="3">
    <source>
        <dbReference type="ARBA" id="ARBA00023242"/>
    </source>
</evidence>
<keyword evidence="2 4" id="KW-0698">rRNA processing</keyword>
<evidence type="ECO:0000313" key="8">
    <source>
        <dbReference type="Proteomes" id="UP000664859"/>
    </source>
</evidence>
<evidence type="ECO:0000256" key="4">
    <source>
        <dbReference type="HAMAP-Rule" id="MF_03028"/>
    </source>
</evidence>
<dbReference type="GO" id="GO:0000463">
    <property type="term" value="P:maturation of LSU-rRNA from tricistronic rRNA transcript (SSU-rRNA, 5.8S rRNA, LSU-rRNA)"/>
    <property type="evidence" value="ECO:0007669"/>
    <property type="project" value="UniProtKB-UniRule"/>
</dbReference>
<comment type="subcellular location">
    <subcellularLocation>
        <location evidence="4">Nucleus</location>
        <location evidence="4">Nucleolus</location>
    </subcellularLocation>
    <subcellularLocation>
        <location evidence="4">Nucleus</location>
        <location evidence="4">Nucleoplasm</location>
    </subcellularLocation>
</comment>
<dbReference type="GO" id="GO:0070545">
    <property type="term" value="C:PeBoW complex"/>
    <property type="evidence" value="ECO:0007669"/>
    <property type="project" value="TreeGrafter"/>
</dbReference>
<feature type="compositionally biased region" description="Acidic residues" evidence="5">
    <location>
        <begin position="620"/>
        <end position="641"/>
    </location>
</feature>
<dbReference type="InterPro" id="IPR010613">
    <property type="entry name" value="PES"/>
</dbReference>
<feature type="region of interest" description="Disordered" evidence="5">
    <location>
        <begin position="1"/>
        <end position="23"/>
    </location>
</feature>
<keyword evidence="1 4" id="KW-0690">Ribosome biogenesis</keyword>
<dbReference type="OrthoDB" id="10264910at2759"/>
<sequence>MPTKRVKGRPKKKSIKAKIHSRIGSKARTQRMGKELKKGDKGVAANFLTRAKVLKKLQLSLKDFRRLCILKGIYPREPSKKPSGKDKTYYHIKDVSFLAHEPLINSFREFKAFMKKIRKAAGRRNISEVRRKEAMAKPTYTLHHLVRERYPRFTDAVRDLDDALCLVHMFAAMPQVFAATGQRVESCKRLVKEWQFYVARSHCLSKVFVSIKGIYFQANIMGLPVTWLAPHQFTTELPPDVDFRIMLTFLEFYEVLLKFVMFKLYTGEDLRYPPVLDNEIEGQDGGLLSVKAQPLMEKPALNGAGAASGGDEEGEQESSNTTDDQVQVTSKAEKRQQAASAARIASLDARMREIAASDTKEMEGGQDAGAGGMFMDDDDDQTIGDSLSVPLEAAFMAQSEEGASILHSQDSEEQRRKRLFKGLRFFLGREVPKHWMEFAILSCGGTVGWDGPGSPFGLNDSGITHQIIDRPVAQSKQPAQHRSRELVQPQWVLDSINAAMRLPSERYKPGAELPPHLSPFVEDTAEGYIPAYREELNSLKAASKLTAYSTITDVSGTAAAADDNAADASEEEDEESDDDDQTYAREVEMEASGVNYTKAQADAATGSDDDVDDDSHGSEDQEAGDEESMEEEAAAGEEQDVVEAMASSSEDDEEDDEEVDAADVLAAPAEPAKPQTEAQELHELSKIMMSKKAKRLYGRMQHGIGKKRETIDRLKAKRKAIESQYDKVPTAKASAAAQKKKQKRAAN</sequence>
<gene>
    <name evidence="7" type="ORF">JKP88DRAFT_323651</name>
</gene>
<dbReference type="AlphaFoldDB" id="A0A835Z1N0"/>
<feature type="compositionally biased region" description="Acidic residues" evidence="5">
    <location>
        <begin position="649"/>
        <end position="661"/>
    </location>
</feature>
<feature type="compositionally biased region" description="Acidic residues" evidence="5">
    <location>
        <begin position="564"/>
        <end position="581"/>
    </location>
</feature>
<comment type="similarity">
    <text evidence="4">Belongs to the pescadillo family.</text>
</comment>
<reference evidence="7" key="1">
    <citation type="submission" date="2021-02" db="EMBL/GenBank/DDBJ databases">
        <title>First Annotated Genome of the Yellow-green Alga Tribonema minus.</title>
        <authorList>
            <person name="Mahan K.M."/>
        </authorList>
    </citation>
    <scope>NUCLEOTIDE SEQUENCE</scope>
    <source>
        <strain evidence="7">UTEX B ZZ1240</strain>
    </source>
</reference>
<accession>A0A835Z1N0</accession>
<dbReference type="EMBL" id="JAFCMP010000379">
    <property type="protein sequence ID" value="KAG5180603.1"/>
    <property type="molecule type" value="Genomic_DNA"/>
</dbReference>
<dbReference type="PANTHER" id="PTHR12221">
    <property type="entry name" value="PESCADILLO - RELATED"/>
    <property type="match status" value="1"/>
</dbReference>
<dbReference type="GO" id="GO:0000466">
    <property type="term" value="P:maturation of 5.8S rRNA from tricistronic rRNA transcript (SSU-rRNA, 5.8S rRNA, LSU-rRNA)"/>
    <property type="evidence" value="ECO:0007669"/>
    <property type="project" value="UniProtKB-UniRule"/>
</dbReference>
<dbReference type="GO" id="GO:0043021">
    <property type="term" value="F:ribonucleoprotein complex binding"/>
    <property type="evidence" value="ECO:0007669"/>
    <property type="project" value="UniProtKB-UniRule"/>
</dbReference>
<dbReference type="GO" id="GO:0005654">
    <property type="term" value="C:nucleoplasm"/>
    <property type="evidence" value="ECO:0007669"/>
    <property type="project" value="UniProtKB-SubCell"/>
</dbReference>
<dbReference type="PROSITE" id="PS50172">
    <property type="entry name" value="BRCT"/>
    <property type="match status" value="1"/>
</dbReference>
<dbReference type="PANTHER" id="PTHR12221:SF6">
    <property type="entry name" value="PESCADILLO HOMOLOG"/>
    <property type="match status" value="1"/>
</dbReference>
<feature type="compositionally biased region" description="Basic residues" evidence="5">
    <location>
        <begin position="738"/>
        <end position="747"/>
    </location>
</feature>
<dbReference type="GO" id="GO:0030687">
    <property type="term" value="C:preribosome, large subunit precursor"/>
    <property type="evidence" value="ECO:0007669"/>
    <property type="project" value="UniProtKB-UniRule"/>
</dbReference>
<feature type="region of interest" description="Disordered" evidence="5">
    <location>
        <begin position="356"/>
        <end position="381"/>
    </location>
</feature>
<feature type="region of interest" description="Disordered" evidence="5">
    <location>
        <begin position="559"/>
        <end position="677"/>
    </location>
</feature>
<feature type="compositionally biased region" description="Low complexity" evidence="5">
    <location>
        <begin position="662"/>
        <end position="672"/>
    </location>
</feature>
<feature type="region of interest" description="Disordered" evidence="5">
    <location>
        <begin position="300"/>
        <end position="335"/>
    </location>
</feature>
<proteinExistence type="inferred from homology"/>
<dbReference type="InterPro" id="IPR001357">
    <property type="entry name" value="BRCT_dom"/>
</dbReference>
<keyword evidence="3 4" id="KW-0539">Nucleus</keyword>
<dbReference type="Proteomes" id="UP000664859">
    <property type="component" value="Unassembled WGS sequence"/>
</dbReference>
<evidence type="ECO:0000256" key="2">
    <source>
        <dbReference type="ARBA" id="ARBA00022552"/>
    </source>
</evidence>
<feature type="compositionally biased region" description="Polar residues" evidence="5">
    <location>
        <begin position="320"/>
        <end position="330"/>
    </location>
</feature>
<organism evidence="7 8">
    <name type="scientific">Tribonema minus</name>
    <dbReference type="NCBI Taxonomy" id="303371"/>
    <lineage>
        <taxon>Eukaryota</taxon>
        <taxon>Sar</taxon>
        <taxon>Stramenopiles</taxon>
        <taxon>Ochrophyta</taxon>
        <taxon>PX clade</taxon>
        <taxon>Xanthophyceae</taxon>
        <taxon>Tribonematales</taxon>
        <taxon>Tribonemataceae</taxon>
        <taxon>Tribonema</taxon>
    </lineage>
</organism>
<comment type="function">
    <text evidence="4">Required for maturation of ribosomal RNAs and formation of the large ribosomal subunit.</text>
</comment>
<dbReference type="Pfam" id="PF06732">
    <property type="entry name" value="Pescadillo_N"/>
    <property type="match status" value="1"/>
</dbReference>
<evidence type="ECO:0000259" key="6">
    <source>
        <dbReference type="PROSITE" id="PS50172"/>
    </source>
</evidence>
<dbReference type="CDD" id="cd17709">
    <property type="entry name" value="BRCT_pescadillo_like"/>
    <property type="match status" value="1"/>
</dbReference>
<dbReference type="Gene3D" id="3.40.50.10190">
    <property type="entry name" value="BRCT domain"/>
    <property type="match status" value="1"/>
</dbReference>
<dbReference type="HAMAP" id="MF_03028">
    <property type="entry name" value="Pescadillo"/>
    <property type="match status" value="1"/>
</dbReference>
<dbReference type="Pfam" id="PF16589">
    <property type="entry name" value="BRCT_2"/>
    <property type="match status" value="1"/>
</dbReference>
<protein>
    <recommendedName>
        <fullName evidence="4">Pescadillo homolog</fullName>
    </recommendedName>
</protein>
<feature type="region of interest" description="Disordered" evidence="5">
    <location>
        <begin position="721"/>
        <end position="747"/>
    </location>
</feature>
<dbReference type="GO" id="GO:0003723">
    <property type="term" value="F:RNA binding"/>
    <property type="evidence" value="ECO:0007669"/>
    <property type="project" value="TreeGrafter"/>
</dbReference>
<dbReference type="InterPro" id="IPR036420">
    <property type="entry name" value="BRCT_dom_sf"/>
</dbReference>
<feature type="domain" description="BRCT" evidence="6">
    <location>
        <begin position="415"/>
        <end position="509"/>
    </location>
</feature>
<dbReference type="SMART" id="SM00292">
    <property type="entry name" value="BRCT"/>
    <property type="match status" value="1"/>
</dbReference>
<name>A0A835Z1N0_9STRA</name>